<dbReference type="HOGENOM" id="CLU_1584717_0_0_7"/>
<sequence length="184" mass="19579">MFRMGTLRSTEGDIDMAAEAAAQNVSDALATVDNIAIQVEQALYKLYVAVSGTGFKTITDKISVIWTPVRNVLSSVLKQVEGLIKPLMDPQVVESIKNVLEAGRDLVNSTLDLLPDSARNLALTGQRFLNIIVDFVGAGVEHVVAIVDLLLNVGKALINEASQLAATTLAALRKTGVQIPATNP</sequence>
<protein>
    <submittedName>
        <fullName evidence="1">Uncharacterized protein</fullName>
    </submittedName>
</protein>
<dbReference type="PATRIC" id="fig|1278073.3.peg.4439"/>
<keyword evidence="2" id="KW-1185">Reference proteome</keyword>
<proteinExistence type="predicted"/>
<dbReference type="Proteomes" id="UP000011131">
    <property type="component" value="Chromosome"/>
</dbReference>
<name>L7UCR9_MYXSD</name>
<gene>
    <name evidence="1" type="ordered locus">MYSTI_04374</name>
</gene>
<dbReference type="KEGG" id="msd:MYSTI_04374"/>
<dbReference type="STRING" id="1278073.MYSTI_04374"/>
<evidence type="ECO:0000313" key="2">
    <source>
        <dbReference type="Proteomes" id="UP000011131"/>
    </source>
</evidence>
<dbReference type="EMBL" id="CP004025">
    <property type="protein sequence ID" value="AGC45670.1"/>
    <property type="molecule type" value="Genomic_DNA"/>
</dbReference>
<evidence type="ECO:0000313" key="1">
    <source>
        <dbReference type="EMBL" id="AGC45670.1"/>
    </source>
</evidence>
<accession>L7UCR9</accession>
<reference evidence="1 2" key="1">
    <citation type="journal article" date="2013" name="Genome Announc.">
        <title>Complete genome sequence of Myxococcus stipitatus strain DSM 14675, a fruiting myxobacterium.</title>
        <authorList>
            <person name="Huntley S."/>
            <person name="Kneip S."/>
            <person name="Treuner-Lange A."/>
            <person name="Sogaard-Andersen L."/>
        </authorList>
    </citation>
    <scope>NUCLEOTIDE SEQUENCE [LARGE SCALE GENOMIC DNA]</scope>
    <source>
        <strain evidence="2">DSM 14675 / JCM 12634 / Mx s8</strain>
    </source>
</reference>
<organism evidence="1 2">
    <name type="scientific">Myxococcus stipitatus (strain DSM 14675 / JCM 12634 / Mx s8)</name>
    <dbReference type="NCBI Taxonomy" id="1278073"/>
    <lineage>
        <taxon>Bacteria</taxon>
        <taxon>Pseudomonadati</taxon>
        <taxon>Myxococcota</taxon>
        <taxon>Myxococcia</taxon>
        <taxon>Myxococcales</taxon>
        <taxon>Cystobacterineae</taxon>
        <taxon>Myxococcaceae</taxon>
        <taxon>Myxococcus</taxon>
    </lineage>
</organism>
<dbReference type="AlphaFoldDB" id="L7UCR9"/>